<protein>
    <submittedName>
        <fullName evidence="6">TetR family transcriptional regulator</fullName>
    </submittedName>
</protein>
<dbReference type="SUPFAM" id="SSF46689">
    <property type="entry name" value="Homeodomain-like"/>
    <property type="match status" value="1"/>
</dbReference>
<evidence type="ECO:0000256" key="4">
    <source>
        <dbReference type="PROSITE-ProRule" id="PRU00335"/>
    </source>
</evidence>
<keyword evidence="3" id="KW-0804">Transcription</keyword>
<dbReference type="PANTHER" id="PTHR30055:SF234">
    <property type="entry name" value="HTH-TYPE TRANSCRIPTIONAL REGULATOR BETI"/>
    <property type="match status" value="1"/>
</dbReference>
<dbReference type="Proteomes" id="UP000430692">
    <property type="component" value="Unassembled WGS sequence"/>
</dbReference>
<reference evidence="6 7" key="1">
    <citation type="submission" date="2019-12" db="EMBL/GenBank/DDBJ databases">
        <title>Whole-genome analyses of novel actinobacteria.</title>
        <authorList>
            <person name="Sahin N."/>
            <person name="Saygin H."/>
        </authorList>
    </citation>
    <scope>NUCLEOTIDE SEQUENCE [LARGE SCALE GENOMIC DNA]</scope>
    <source>
        <strain evidence="6 7">KC615</strain>
    </source>
</reference>
<feature type="domain" description="HTH tetR-type" evidence="5">
    <location>
        <begin position="30"/>
        <end position="90"/>
    </location>
</feature>
<dbReference type="GO" id="GO:0003700">
    <property type="term" value="F:DNA-binding transcription factor activity"/>
    <property type="evidence" value="ECO:0007669"/>
    <property type="project" value="TreeGrafter"/>
</dbReference>
<evidence type="ECO:0000256" key="3">
    <source>
        <dbReference type="ARBA" id="ARBA00023163"/>
    </source>
</evidence>
<dbReference type="InterPro" id="IPR050109">
    <property type="entry name" value="HTH-type_TetR-like_transc_reg"/>
</dbReference>
<keyword evidence="1" id="KW-0805">Transcription regulation</keyword>
<keyword evidence="2 4" id="KW-0238">DNA-binding</keyword>
<dbReference type="InterPro" id="IPR001647">
    <property type="entry name" value="HTH_TetR"/>
</dbReference>
<dbReference type="InterPro" id="IPR023772">
    <property type="entry name" value="DNA-bd_HTH_TetR-type_CS"/>
</dbReference>
<keyword evidence="7" id="KW-1185">Reference proteome</keyword>
<dbReference type="Pfam" id="PF00440">
    <property type="entry name" value="TetR_N"/>
    <property type="match status" value="1"/>
</dbReference>
<dbReference type="AlphaFoldDB" id="A0A6I4VV89"/>
<dbReference type="PRINTS" id="PR00455">
    <property type="entry name" value="HTHTETR"/>
</dbReference>
<dbReference type="InterPro" id="IPR009057">
    <property type="entry name" value="Homeodomain-like_sf"/>
</dbReference>
<dbReference type="RefSeq" id="WP_160802807.1">
    <property type="nucleotide sequence ID" value="NZ_WUUL01000014.1"/>
</dbReference>
<evidence type="ECO:0000313" key="6">
    <source>
        <dbReference type="EMBL" id="MXQ55457.1"/>
    </source>
</evidence>
<feature type="DNA-binding region" description="H-T-H motif" evidence="4">
    <location>
        <begin position="53"/>
        <end position="72"/>
    </location>
</feature>
<gene>
    <name evidence="6" type="ORF">GSM42_17380</name>
</gene>
<sequence length="218" mass="24611">MCKGGILIIPQTSSKRPPGRPKRTKNSDLKDTEKLILYHAGCLFTKSGYAAVSISSITNEVGITKPTLYHYFPDKEHLYAAVLCERLGRVSKEIIKNIESDASIREILFTLAYGFFKYASMCMTSLMRDVDEHLSDNLVETVYRAYDQYIIEPHRQLLRTGMTKGELQDQLDHVDLLTDVWLGLLDSLSRQAFEKKQDEAALTQLSLTVVSVFLDGVA</sequence>
<accession>A0A6I4VV89</accession>
<dbReference type="Gene3D" id="1.10.357.10">
    <property type="entry name" value="Tetracycline Repressor, domain 2"/>
    <property type="match status" value="1"/>
</dbReference>
<evidence type="ECO:0000259" key="5">
    <source>
        <dbReference type="PROSITE" id="PS50977"/>
    </source>
</evidence>
<dbReference type="Gene3D" id="1.10.10.60">
    <property type="entry name" value="Homeodomain-like"/>
    <property type="match status" value="1"/>
</dbReference>
<dbReference type="EMBL" id="WUUL01000014">
    <property type="protein sequence ID" value="MXQ55457.1"/>
    <property type="molecule type" value="Genomic_DNA"/>
</dbReference>
<evidence type="ECO:0000313" key="7">
    <source>
        <dbReference type="Proteomes" id="UP000430692"/>
    </source>
</evidence>
<evidence type="ECO:0000256" key="1">
    <source>
        <dbReference type="ARBA" id="ARBA00023015"/>
    </source>
</evidence>
<name>A0A6I4VV89_9BACL</name>
<evidence type="ECO:0000256" key="2">
    <source>
        <dbReference type="ARBA" id="ARBA00023125"/>
    </source>
</evidence>
<organism evidence="6 7">
    <name type="scientific">Shimazuella alba</name>
    <dbReference type="NCBI Taxonomy" id="2690964"/>
    <lineage>
        <taxon>Bacteria</taxon>
        <taxon>Bacillati</taxon>
        <taxon>Bacillota</taxon>
        <taxon>Bacilli</taxon>
        <taxon>Bacillales</taxon>
        <taxon>Thermoactinomycetaceae</taxon>
        <taxon>Shimazuella</taxon>
    </lineage>
</organism>
<dbReference type="PROSITE" id="PS01081">
    <property type="entry name" value="HTH_TETR_1"/>
    <property type="match status" value="1"/>
</dbReference>
<dbReference type="PROSITE" id="PS50977">
    <property type="entry name" value="HTH_TETR_2"/>
    <property type="match status" value="1"/>
</dbReference>
<dbReference type="PANTHER" id="PTHR30055">
    <property type="entry name" value="HTH-TYPE TRANSCRIPTIONAL REGULATOR RUTR"/>
    <property type="match status" value="1"/>
</dbReference>
<dbReference type="GO" id="GO:0000976">
    <property type="term" value="F:transcription cis-regulatory region binding"/>
    <property type="evidence" value="ECO:0007669"/>
    <property type="project" value="TreeGrafter"/>
</dbReference>
<comment type="caution">
    <text evidence="6">The sequence shown here is derived from an EMBL/GenBank/DDBJ whole genome shotgun (WGS) entry which is preliminary data.</text>
</comment>
<proteinExistence type="predicted"/>